<dbReference type="InterPro" id="IPR019734">
    <property type="entry name" value="TPR_rpt"/>
</dbReference>
<feature type="repeat" description="TPR" evidence="3">
    <location>
        <begin position="572"/>
        <end position="605"/>
    </location>
</feature>
<dbReference type="Pfam" id="PF13181">
    <property type="entry name" value="TPR_8"/>
    <property type="match status" value="5"/>
</dbReference>
<dbReference type="Pfam" id="PF00069">
    <property type="entry name" value="Pkinase"/>
    <property type="match status" value="1"/>
</dbReference>
<dbReference type="SMART" id="SM00028">
    <property type="entry name" value="TPR"/>
    <property type="match status" value="10"/>
</dbReference>
<comment type="caution">
    <text evidence="7">The sequence shown here is derived from an EMBL/GenBank/DDBJ whole genome shotgun (WGS) entry which is preliminary data.</text>
</comment>
<dbReference type="InterPro" id="IPR051685">
    <property type="entry name" value="Ycf3/AcsC/BcsC/TPR_MFPF"/>
</dbReference>
<feature type="region of interest" description="Disordered" evidence="5">
    <location>
        <begin position="375"/>
        <end position="410"/>
    </location>
</feature>
<dbReference type="PROSITE" id="PS00108">
    <property type="entry name" value="PROTEIN_KINASE_ST"/>
    <property type="match status" value="1"/>
</dbReference>
<accession>A0A8J3MPE4</accession>
<feature type="compositionally biased region" description="Basic and acidic residues" evidence="5">
    <location>
        <begin position="794"/>
        <end position="807"/>
    </location>
</feature>
<name>A0A8J3MPE4_9CHLR</name>
<keyword evidence="1" id="KW-0677">Repeat</keyword>
<feature type="domain" description="Protein kinase" evidence="6">
    <location>
        <begin position="24"/>
        <end position="288"/>
    </location>
</feature>
<dbReference type="PROSITE" id="PS50011">
    <property type="entry name" value="PROTEIN_KINASE_DOM"/>
    <property type="match status" value="1"/>
</dbReference>
<keyword evidence="4" id="KW-0175">Coiled coil</keyword>
<evidence type="ECO:0000259" key="6">
    <source>
        <dbReference type="PROSITE" id="PS50011"/>
    </source>
</evidence>
<feature type="compositionally biased region" description="Basic and acidic residues" evidence="5">
    <location>
        <begin position="775"/>
        <end position="786"/>
    </location>
</feature>
<dbReference type="Proteomes" id="UP000612362">
    <property type="component" value="Unassembled WGS sequence"/>
</dbReference>
<dbReference type="PANTHER" id="PTHR44943">
    <property type="entry name" value="CELLULOSE SYNTHASE OPERON PROTEIN C"/>
    <property type="match status" value="1"/>
</dbReference>
<evidence type="ECO:0000313" key="8">
    <source>
        <dbReference type="Proteomes" id="UP000612362"/>
    </source>
</evidence>
<organism evidence="7 8">
    <name type="scientific">Ktedonospora formicarum</name>
    <dbReference type="NCBI Taxonomy" id="2778364"/>
    <lineage>
        <taxon>Bacteria</taxon>
        <taxon>Bacillati</taxon>
        <taxon>Chloroflexota</taxon>
        <taxon>Ktedonobacteria</taxon>
        <taxon>Ktedonobacterales</taxon>
        <taxon>Ktedonobacteraceae</taxon>
        <taxon>Ktedonospora</taxon>
    </lineage>
</organism>
<reference evidence="7" key="1">
    <citation type="submission" date="2020-10" db="EMBL/GenBank/DDBJ databases">
        <title>Taxonomic study of unclassified bacteria belonging to the class Ktedonobacteria.</title>
        <authorList>
            <person name="Yabe S."/>
            <person name="Wang C.M."/>
            <person name="Zheng Y."/>
            <person name="Sakai Y."/>
            <person name="Cavaletti L."/>
            <person name="Monciardini P."/>
            <person name="Donadio S."/>
        </authorList>
    </citation>
    <scope>NUCLEOTIDE SEQUENCE</scope>
    <source>
        <strain evidence="7">SOSP1-1</strain>
    </source>
</reference>
<proteinExistence type="predicted"/>
<evidence type="ECO:0000256" key="1">
    <source>
        <dbReference type="ARBA" id="ARBA00022737"/>
    </source>
</evidence>
<feature type="repeat" description="TPR" evidence="3">
    <location>
        <begin position="435"/>
        <end position="468"/>
    </location>
</feature>
<feature type="repeat" description="TPR" evidence="3">
    <location>
        <begin position="538"/>
        <end position="571"/>
    </location>
</feature>
<dbReference type="Pfam" id="PF14559">
    <property type="entry name" value="TPR_19"/>
    <property type="match status" value="1"/>
</dbReference>
<evidence type="ECO:0000256" key="2">
    <source>
        <dbReference type="ARBA" id="ARBA00022803"/>
    </source>
</evidence>
<dbReference type="GO" id="GO:0004672">
    <property type="term" value="F:protein kinase activity"/>
    <property type="evidence" value="ECO:0007669"/>
    <property type="project" value="InterPro"/>
</dbReference>
<dbReference type="AlphaFoldDB" id="A0A8J3MPE4"/>
<dbReference type="SUPFAM" id="SSF48452">
    <property type="entry name" value="TPR-like"/>
    <property type="match status" value="2"/>
</dbReference>
<evidence type="ECO:0000256" key="3">
    <source>
        <dbReference type="PROSITE-ProRule" id="PRU00339"/>
    </source>
</evidence>
<dbReference type="InterPro" id="IPR011009">
    <property type="entry name" value="Kinase-like_dom_sf"/>
</dbReference>
<evidence type="ECO:0000256" key="4">
    <source>
        <dbReference type="SAM" id="Coils"/>
    </source>
</evidence>
<evidence type="ECO:0000313" key="7">
    <source>
        <dbReference type="EMBL" id="GHO43737.1"/>
    </source>
</evidence>
<dbReference type="SUPFAM" id="SSF56112">
    <property type="entry name" value="Protein kinase-like (PK-like)"/>
    <property type="match status" value="1"/>
</dbReference>
<feature type="region of interest" description="Disordered" evidence="5">
    <location>
        <begin position="775"/>
        <end position="807"/>
    </location>
</feature>
<feature type="repeat" description="TPR" evidence="3">
    <location>
        <begin position="674"/>
        <end position="707"/>
    </location>
</feature>
<feature type="repeat" description="TPR" evidence="3">
    <location>
        <begin position="640"/>
        <end position="673"/>
    </location>
</feature>
<dbReference type="SMART" id="SM00220">
    <property type="entry name" value="S_TKc"/>
    <property type="match status" value="1"/>
</dbReference>
<sequence>MTSNNTHHGRPSAEDYVGRQIGNYVIQSEVQSGSYGSVFQAKHVIFADEPIVALKILHTNLSDPASEQQFFDEARLLRRLKHAHILPVLDAGLNEGVPYFVAEYAVGGSLRDLLIKQQGTSLQVADALRILNQFGDGLSYAHQQSVVHRDLKPENVLFGNQGEALLADFGIAVTLESTHTRLANRSGTPAYMAPEQFEGYSSIKSDQYSLGCIAYELLTGRMPFQFNDPGIEAMWFQHAKVQPTPPTQINASLPSYTEQAILRALAKDREQRFPSVADFLLALNSGYTTQTIYTPPAPAQGLTPTIMVPPNSNTALNPTVNVEPQSASPINPTVMVPPTASNPPINPTVGADQQISTPNNEQAITSPTASLMTGTLPPHQGMPQAPFPSISQAQGAAYQSLGSTPNQQVPSLPPLPTQGTPVTQQPTLILDPDKAKLYGETAHKLNDIERYQEALTYFEQALQFDPANGWLYGGQGLALYRLERYEEALTALNAAIKLGYTNNGWIYAYLGYTLKELRHYPEALQAYDQSLTQDADNAWTLREKGHLLNTLKRYEEALTCINHSLEIDPQSEFAYGRKGFALKNLGRNEEALQAYDQALDLDNDDAWTYREQAHVLNILKRYNEAIQAANKAIQFNQRDVFAYVQKGFALKNLGQYEEVIQAYSQAQALDPHNAWFYREKSFVLNELKRYDEALQEAERAIELEPHNAFAYGRKGFALKELKREEEALQAYNQALDLAPHDAWTLREKADVLNTMKRSEEALVCVEEALELNPHDTLAKEVRESAKRRIRRQKKAAEEKEEKAQKED</sequence>
<dbReference type="GO" id="GO:0005524">
    <property type="term" value="F:ATP binding"/>
    <property type="evidence" value="ECO:0007669"/>
    <property type="project" value="InterPro"/>
</dbReference>
<protein>
    <recommendedName>
        <fullName evidence="6">Protein kinase domain-containing protein</fullName>
    </recommendedName>
</protein>
<dbReference type="InterPro" id="IPR011990">
    <property type="entry name" value="TPR-like_helical_dom_sf"/>
</dbReference>
<keyword evidence="8" id="KW-1185">Reference proteome</keyword>
<dbReference type="PANTHER" id="PTHR44943:SF4">
    <property type="entry name" value="TPR REPEAT-CONTAINING PROTEIN MJ0798"/>
    <property type="match status" value="1"/>
</dbReference>
<dbReference type="InterPro" id="IPR008271">
    <property type="entry name" value="Ser/Thr_kinase_AS"/>
</dbReference>
<feature type="compositionally biased region" description="Polar residues" evidence="5">
    <location>
        <begin position="400"/>
        <end position="410"/>
    </location>
</feature>
<dbReference type="Gene3D" id="1.25.40.10">
    <property type="entry name" value="Tetratricopeptide repeat domain"/>
    <property type="match status" value="4"/>
</dbReference>
<dbReference type="EMBL" id="BNJF01000001">
    <property type="protein sequence ID" value="GHO43737.1"/>
    <property type="molecule type" value="Genomic_DNA"/>
</dbReference>
<dbReference type="Gene3D" id="1.10.510.10">
    <property type="entry name" value="Transferase(Phosphotransferase) domain 1"/>
    <property type="match status" value="1"/>
</dbReference>
<feature type="coiled-coil region" evidence="4">
    <location>
        <begin position="680"/>
        <end position="738"/>
    </location>
</feature>
<evidence type="ECO:0000256" key="5">
    <source>
        <dbReference type="SAM" id="MobiDB-lite"/>
    </source>
</evidence>
<feature type="repeat" description="TPR" evidence="3">
    <location>
        <begin position="504"/>
        <end position="537"/>
    </location>
</feature>
<feature type="repeat" description="TPR" evidence="3">
    <location>
        <begin position="708"/>
        <end position="741"/>
    </location>
</feature>
<gene>
    <name evidence="7" type="ORF">KSX_19000</name>
</gene>
<dbReference type="PROSITE" id="PS50005">
    <property type="entry name" value="TPR"/>
    <property type="match status" value="7"/>
</dbReference>
<dbReference type="InterPro" id="IPR000719">
    <property type="entry name" value="Prot_kinase_dom"/>
</dbReference>
<dbReference type="CDD" id="cd14014">
    <property type="entry name" value="STKc_PknB_like"/>
    <property type="match status" value="1"/>
</dbReference>
<keyword evidence="2 3" id="KW-0802">TPR repeat</keyword>